<gene>
    <name evidence="1" type="ORF">ENS41_04850</name>
</gene>
<dbReference type="AlphaFoldDB" id="A0A7C4CB78"/>
<name>A0A7C4CB78_UNCW3</name>
<protein>
    <submittedName>
        <fullName evidence="1">Uncharacterized protein</fullName>
    </submittedName>
</protein>
<sequence length="65" mass="7492">MQCEEFDSYTPPAIEELPREAETAPTAADLAEWDQFKGLCVNCENRHDCAIRDKEIGVWHCEEYS</sequence>
<reference evidence="1" key="1">
    <citation type="journal article" date="2020" name="mSystems">
        <title>Genome- and Community-Level Interaction Insights into Carbon Utilization and Element Cycling Functions of Hydrothermarchaeota in Hydrothermal Sediment.</title>
        <authorList>
            <person name="Zhou Z."/>
            <person name="Liu Y."/>
            <person name="Xu W."/>
            <person name="Pan J."/>
            <person name="Luo Z.H."/>
            <person name="Li M."/>
        </authorList>
    </citation>
    <scope>NUCLEOTIDE SEQUENCE [LARGE SCALE GENOMIC DNA]</scope>
    <source>
        <strain evidence="1">SpSt-488</strain>
    </source>
</reference>
<proteinExistence type="predicted"/>
<accession>A0A7C4CB78</accession>
<organism evidence="1">
    <name type="scientific">candidate division WOR-3 bacterium</name>
    <dbReference type="NCBI Taxonomy" id="2052148"/>
    <lineage>
        <taxon>Bacteria</taxon>
        <taxon>Bacteria division WOR-3</taxon>
    </lineage>
</organism>
<dbReference type="EMBL" id="DSUT01000098">
    <property type="protein sequence ID" value="HGK28265.1"/>
    <property type="molecule type" value="Genomic_DNA"/>
</dbReference>
<evidence type="ECO:0000313" key="1">
    <source>
        <dbReference type="EMBL" id="HGK28265.1"/>
    </source>
</evidence>
<comment type="caution">
    <text evidence="1">The sequence shown here is derived from an EMBL/GenBank/DDBJ whole genome shotgun (WGS) entry which is preliminary data.</text>
</comment>